<comment type="caution">
    <text evidence="2">The sequence shown here is derived from an EMBL/GenBank/DDBJ whole genome shotgun (WGS) entry which is preliminary data.</text>
</comment>
<dbReference type="Pfam" id="PF01966">
    <property type="entry name" value="HD"/>
    <property type="match status" value="1"/>
</dbReference>
<accession>K2GZP1</accession>
<dbReference type="AlphaFoldDB" id="K2GZP1"/>
<organism evidence="2">
    <name type="scientific">uncultured bacterium</name>
    <name type="common">gcode 4</name>
    <dbReference type="NCBI Taxonomy" id="1234023"/>
    <lineage>
        <taxon>Bacteria</taxon>
        <taxon>environmental samples</taxon>
    </lineage>
</organism>
<feature type="domain" description="HD" evidence="1">
    <location>
        <begin position="29"/>
        <end position="125"/>
    </location>
</feature>
<reference evidence="2" key="1">
    <citation type="journal article" date="2012" name="Science">
        <title>Fermentation, hydrogen, and sulfur metabolism in multiple uncultivated bacterial phyla.</title>
        <authorList>
            <person name="Wrighton K.C."/>
            <person name="Thomas B.C."/>
            <person name="Sharon I."/>
            <person name="Miller C.S."/>
            <person name="Castelle C.J."/>
            <person name="VerBerkmoes N.C."/>
            <person name="Wilkins M.J."/>
            <person name="Hettich R.L."/>
            <person name="Lipton M.S."/>
            <person name="Williams K.H."/>
            <person name="Long P.E."/>
            <person name="Banfield J.F."/>
        </authorList>
    </citation>
    <scope>NUCLEOTIDE SEQUENCE [LARGE SCALE GENOMIC DNA]</scope>
</reference>
<evidence type="ECO:0000313" key="2">
    <source>
        <dbReference type="EMBL" id="EKE29000.1"/>
    </source>
</evidence>
<name>K2GZP1_9BACT</name>
<proteinExistence type="predicted"/>
<dbReference type="SUPFAM" id="SSF109604">
    <property type="entry name" value="HD-domain/PDEase-like"/>
    <property type="match status" value="1"/>
</dbReference>
<protein>
    <submittedName>
        <fullName evidence="2">Metal-dependent phosphohydrolase</fullName>
    </submittedName>
</protein>
<dbReference type="InterPro" id="IPR006674">
    <property type="entry name" value="HD_domain"/>
</dbReference>
<dbReference type="Gene3D" id="1.10.3210.10">
    <property type="entry name" value="Hypothetical protein af1432"/>
    <property type="match status" value="1"/>
</dbReference>
<gene>
    <name evidence="2" type="ORF">ACD_2C00251G0001</name>
</gene>
<sequence>MDIVEKVMKYVEDECRKETNVYGMTAFDHHFKDVVKYAGLLARECWANEEIVLLSAWLHDVWSIQWDYENHHIASAVVAEELLRTYFYPPEKIAKIRHCIIAHRWSRDIPRETIEAECIADADAMSHFDEVDSLFYLALVVKKMNAKDAKTYIKDKLQRSYNKLTPRAKNMIRPKYDAFMLVLE</sequence>
<dbReference type="GO" id="GO:0016787">
    <property type="term" value="F:hydrolase activity"/>
    <property type="evidence" value="ECO:0007669"/>
    <property type="project" value="UniProtKB-KW"/>
</dbReference>
<evidence type="ECO:0000259" key="1">
    <source>
        <dbReference type="Pfam" id="PF01966"/>
    </source>
</evidence>
<keyword evidence="2" id="KW-0378">Hydrolase</keyword>
<dbReference type="EMBL" id="AMFJ01000251">
    <property type="protein sequence ID" value="EKE29000.1"/>
    <property type="molecule type" value="Genomic_DNA"/>
</dbReference>